<dbReference type="CDD" id="cd00657">
    <property type="entry name" value="Ferritin_like"/>
    <property type="match status" value="1"/>
</dbReference>
<dbReference type="RefSeq" id="WP_379713177.1">
    <property type="nucleotide sequence ID" value="NZ_JBHTBS010000006.1"/>
</dbReference>
<sequence length="651" mass="73946">MQMREAAERVLFARTLEEKLQLPPIDVCDEQPGPAILTPDGPGRPDELRIVEKGVRAEFPGINKLDDDRERGRMLHFLANHELLAAELMALVLLKFPDAPREYRAGVYEAMREEQMHTLMYLRRMKECGVHFGELPLNNYFWRLIAPMETPMDFVTRLNLTFEQANLDFSKHYAGLFRQVGDSATAGVLEKIYQDEIGHVGHGVKWFRKWKDREDNDWEAFNKALVFPFSASKAKGLAPFNAEGRKLAGFDEDFIQHLEVYEQSRGRTPVVHWFNPSAELEVAARRRGQTFHPKKMSAAMERDAEIVMLSAIRRDDLLLMRRPPSKEHLAHLKKAGFQIPEIVEVGKIGERKLSGLRPWAWSPDASELLRPHQPTLPDSAAWKWREPVPDEWLSKEIGVRLLEKLNITDRGAVCHELDAAMAHLKSLLPNGPALIKGAYGCAGRDHLRVSPGEEAAARDWLARVLPQHGKVVIEPWRQRVLDFSALYEMHAGETRLVGLSVMDNDSHGRFLGSRVAPKWTALLDDEVTSFLFREANALEWYRNTLPPVLHGLLPGYIGPVGVDAMLYRKPDGSLGWTPVVELNVRMTMGRVSLELLAKSQQGKKGRLRIERKARLSEAEIAELHSGNLEGGSILLTDPRYAREFLVVWEVI</sequence>
<evidence type="ECO:0000313" key="1">
    <source>
        <dbReference type="EMBL" id="MFC7338169.1"/>
    </source>
</evidence>
<evidence type="ECO:0000313" key="2">
    <source>
        <dbReference type="Proteomes" id="UP001596472"/>
    </source>
</evidence>
<dbReference type="EMBL" id="JBHTBS010000006">
    <property type="protein sequence ID" value="MFC7338169.1"/>
    <property type="molecule type" value="Genomic_DNA"/>
</dbReference>
<reference evidence="2" key="1">
    <citation type="journal article" date="2019" name="Int. J. Syst. Evol. Microbiol.">
        <title>The Global Catalogue of Microorganisms (GCM) 10K type strain sequencing project: providing services to taxonomists for standard genome sequencing and annotation.</title>
        <authorList>
            <consortium name="The Broad Institute Genomics Platform"/>
            <consortium name="The Broad Institute Genome Sequencing Center for Infectious Disease"/>
            <person name="Wu L."/>
            <person name="Ma J."/>
        </authorList>
    </citation>
    <scope>NUCLEOTIDE SEQUENCE [LARGE SCALE GENOMIC DNA]</scope>
    <source>
        <strain evidence="2">CGMCC 4.1467</strain>
    </source>
</reference>
<dbReference type="PANTHER" id="PTHR42782">
    <property type="entry name" value="SI:CH73-314G15.3"/>
    <property type="match status" value="1"/>
</dbReference>
<name>A0ABW2L8V8_9BACT</name>
<dbReference type="SUPFAM" id="SSF47240">
    <property type="entry name" value="Ferritin-like"/>
    <property type="match status" value="1"/>
</dbReference>
<dbReference type="Proteomes" id="UP001596472">
    <property type="component" value="Unassembled WGS sequence"/>
</dbReference>
<gene>
    <name evidence="1" type="ORF">ACFQY0_13325</name>
</gene>
<dbReference type="SUPFAM" id="SSF56059">
    <property type="entry name" value="Glutathione synthetase ATP-binding domain-like"/>
    <property type="match status" value="1"/>
</dbReference>
<keyword evidence="2" id="KW-1185">Reference proteome</keyword>
<proteinExistence type="predicted"/>
<dbReference type="PANTHER" id="PTHR42782:SF2">
    <property type="entry name" value="3-OXOACYL-[ACYL-CARRIER-PROTEIN] SYNTHASE-LIKE PROTEIN"/>
    <property type="match status" value="1"/>
</dbReference>
<dbReference type="Pfam" id="PF04305">
    <property type="entry name" value="DUF455"/>
    <property type="match status" value="1"/>
</dbReference>
<organism evidence="1 2">
    <name type="scientific">Haloferula chungangensis</name>
    <dbReference type="NCBI Taxonomy" id="1048331"/>
    <lineage>
        <taxon>Bacteria</taxon>
        <taxon>Pseudomonadati</taxon>
        <taxon>Verrucomicrobiota</taxon>
        <taxon>Verrucomicrobiia</taxon>
        <taxon>Verrucomicrobiales</taxon>
        <taxon>Verrucomicrobiaceae</taxon>
        <taxon>Haloferula</taxon>
    </lineage>
</organism>
<accession>A0ABW2L8V8</accession>
<protein>
    <submittedName>
        <fullName evidence="1">DUF455 family protein</fullName>
    </submittedName>
</protein>
<dbReference type="InterPro" id="IPR007402">
    <property type="entry name" value="DUF455"/>
</dbReference>
<comment type="caution">
    <text evidence="1">The sequence shown here is derived from an EMBL/GenBank/DDBJ whole genome shotgun (WGS) entry which is preliminary data.</text>
</comment>
<dbReference type="InterPro" id="IPR009078">
    <property type="entry name" value="Ferritin-like_SF"/>
</dbReference>